<comment type="caution">
    <text evidence="1">The sequence shown here is derived from an EMBL/GenBank/DDBJ whole genome shotgun (WGS) entry which is preliminary data.</text>
</comment>
<name>A0A2T7PSI6_POMCA</name>
<reference evidence="1 2" key="1">
    <citation type="submission" date="2018-04" db="EMBL/GenBank/DDBJ databases">
        <title>The genome of golden apple snail Pomacea canaliculata provides insight into stress tolerance and invasive adaptation.</title>
        <authorList>
            <person name="Liu C."/>
            <person name="Liu B."/>
            <person name="Ren Y."/>
            <person name="Zhang Y."/>
            <person name="Wang H."/>
            <person name="Li S."/>
            <person name="Jiang F."/>
            <person name="Yin L."/>
            <person name="Zhang G."/>
            <person name="Qian W."/>
            <person name="Fan W."/>
        </authorList>
    </citation>
    <scope>NUCLEOTIDE SEQUENCE [LARGE SCALE GENOMIC DNA]</scope>
    <source>
        <strain evidence="1">SZHN2017</strain>
        <tissue evidence="1">Muscle</tissue>
    </source>
</reference>
<accession>A0A2T7PSI6</accession>
<dbReference type="Proteomes" id="UP000245119">
    <property type="component" value="Linkage Group LG2"/>
</dbReference>
<dbReference type="EMBL" id="PZQS01000002">
    <property type="protein sequence ID" value="PVD36360.1"/>
    <property type="molecule type" value="Genomic_DNA"/>
</dbReference>
<gene>
    <name evidence="1" type="ORF">C0Q70_03341</name>
</gene>
<protein>
    <submittedName>
        <fullName evidence="1">Uncharacterized protein</fullName>
    </submittedName>
</protein>
<evidence type="ECO:0000313" key="2">
    <source>
        <dbReference type="Proteomes" id="UP000245119"/>
    </source>
</evidence>
<dbReference type="AlphaFoldDB" id="A0A2T7PSI6"/>
<proteinExistence type="predicted"/>
<sequence length="99" mass="10454">MFARDRAAASLLTGARATGRRERAEALDFGGGIEWLGVASELTQITLVMSAFGRCSSVVNAELDTQSKTTVFTVIDHLRASAAAQVFVPACGILQHVTS</sequence>
<organism evidence="1 2">
    <name type="scientific">Pomacea canaliculata</name>
    <name type="common">Golden apple snail</name>
    <dbReference type="NCBI Taxonomy" id="400727"/>
    <lineage>
        <taxon>Eukaryota</taxon>
        <taxon>Metazoa</taxon>
        <taxon>Spiralia</taxon>
        <taxon>Lophotrochozoa</taxon>
        <taxon>Mollusca</taxon>
        <taxon>Gastropoda</taxon>
        <taxon>Caenogastropoda</taxon>
        <taxon>Architaenioglossa</taxon>
        <taxon>Ampullarioidea</taxon>
        <taxon>Ampullariidae</taxon>
        <taxon>Pomacea</taxon>
    </lineage>
</organism>
<evidence type="ECO:0000313" key="1">
    <source>
        <dbReference type="EMBL" id="PVD36360.1"/>
    </source>
</evidence>
<keyword evidence="2" id="KW-1185">Reference proteome</keyword>